<dbReference type="GO" id="GO:0005829">
    <property type="term" value="C:cytosol"/>
    <property type="evidence" value="ECO:0007669"/>
    <property type="project" value="TreeGrafter"/>
</dbReference>
<reference evidence="4 5" key="1">
    <citation type="submission" date="2013-10" db="EMBL/GenBank/DDBJ databases">
        <title>Salinisphaera orenii MK-B5 Genome Sequencing.</title>
        <authorList>
            <person name="Lai Q."/>
            <person name="Li C."/>
            <person name="Shao Z."/>
        </authorList>
    </citation>
    <scope>NUCLEOTIDE SEQUENCE [LARGE SCALE GENOMIC DNA]</scope>
    <source>
        <strain evidence="4 5">MK-B5</strain>
    </source>
</reference>
<gene>
    <name evidence="4" type="ORF">SAOR_04265</name>
</gene>
<dbReference type="EMBL" id="AYKH01000005">
    <property type="protein sequence ID" value="ROO29265.1"/>
    <property type="molecule type" value="Genomic_DNA"/>
</dbReference>
<protein>
    <recommendedName>
        <fullName evidence="3">AMP nucleosidase</fullName>
        <ecNumber evidence="2">3.2.2.4</ecNumber>
    </recommendedName>
    <alternativeName>
        <fullName evidence="3">AMP nucleosidase</fullName>
    </alternativeName>
</protein>
<dbReference type="PANTHER" id="PTHR43393">
    <property type="entry name" value="CYTOKININ RIBOSIDE 5'-MONOPHOSPHATE PHOSPHORIBOHYDROLASE"/>
    <property type="match status" value="1"/>
</dbReference>
<keyword evidence="5" id="KW-1185">Reference proteome</keyword>
<dbReference type="InterPro" id="IPR052341">
    <property type="entry name" value="LOG_family_nucleotidases"/>
</dbReference>
<dbReference type="EC" id="3.2.2.4" evidence="2"/>
<organism evidence="4 5">
    <name type="scientific">Salinisphaera orenii MK-B5</name>
    <dbReference type="NCBI Taxonomy" id="856730"/>
    <lineage>
        <taxon>Bacteria</taxon>
        <taxon>Pseudomonadati</taxon>
        <taxon>Pseudomonadota</taxon>
        <taxon>Gammaproteobacteria</taxon>
        <taxon>Salinisphaerales</taxon>
        <taxon>Salinisphaeraceae</taxon>
        <taxon>Salinisphaera</taxon>
    </lineage>
</organism>
<name>A0A423PUI2_9GAMM</name>
<dbReference type="Gene3D" id="3.40.50.450">
    <property type="match status" value="1"/>
</dbReference>
<evidence type="ECO:0000256" key="1">
    <source>
        <dbReference type="ARBA" id="ARBA00000274"/>
    </source>
</evidence>
<dbReference type="GO" id="GO:0008714">
    <property type="term" value="F:AMP nucleosidase activity"/>
    <property type="evidence" value="ECO:0007669"/>
    <property type="project" value="UniProtKB-EC"/>
</dbReference>
<evidence type="ECO:0000313" key="5">
    <source>
        <dbReference type="Proteomes" id="UP000283993"/>
    </source>
</evidence>
<dbReference type="SUPFAM" id="SSF102405">
    <property type="entry name" value="MCP/YpsA-like"/>
    <property type="match status" value="1"/>
</dbReference>
<comment type="caution">
    <text evidence="4">The sequence shown here is derived from an EMBL/GenBank/DDBJ whole genome shotgun (WGS) entry which is preliminary data.</text>
</comment>
<dbReference type="RefSeq" id="WP_123590690.1">
    <property type="nucleotide sequence ID" value="NZ_AYKH01000005.1"/>
</dbReference>
<evidence type="ECO:0000256" key="2">
    <source>
        <dbReference type="ARBA" id="ARBA00011985"/>
    </source>
</evidence>
<dbReference type="Pfam" id="PF03641">
    <property type="entry name" value="Lysine_decarbox"/>
    <property type="match status" value="1"/>
</dbReference>
<dbReference type="Proteomes" id="UP000283993">
    <property type="component" value="Unassembled WGS sequence"/>
</dbReference>
<dbReference type="PANTHER" id="PTHR43393:SF3">
    <property type="entry name" value="LYSINE DECARBOXYLASE-LIKE PROTEIN"/>
    <property type="match status" value="1"/>
</dbReference>
<proteinExistence type="predicted"/>
<dbReference type="AlphaFoldDB" id="A0A423PUI2"/>
<sequence length="246" mass="28256">MTKAYNDAEFMLSDEARPIRVLSEYLEPRTRLAKLEVNRALIFWGSARLRPHDKDPVAESVDFYSEARSLAARMARWTKDTHAPCDHYYICTGGGPGIMEAANRGAADVDRDLSMGYNIELPHEQGANPYVSDQLNFEFKYFFMRKFWFMNIAKGLIIFPGGFGTMDELFEMLTLIQTGKQPRIPVVLYGRDFWQRLINFDVFVELGLIADTDLDLFYCADTVDEAYRFLTDALDESTARAQQRHG</sequence>
<comment type="catalytic activity">
    <reaction evidence="1">
        <text>AMP + H2O = D-ribose 5-phosphate + adenine</text>
        <dbReference type="Rhea" id="RHEA:20129"/>
        <dbReference type="ChEBI" id="CHEBI:15377"/>
        <dbReference type="ChEBI" id="CHEBI:16708"/>
        <dbReference type="ChEBI" id="CHEBI:78346"/>
        <dbReference type="ChEBI" id="CHEBI:456215"/>
        <dbReference type="EC" id="3.2.2.4"/>
    </reaction>
</comment>
<evidence type="ECO:0000313" key="4">
    <source>
        <dbReference type="EMBL" id="ROO29265.1"/>
    </source>
</evidence>
<dbReference type="InterPro" id="IPR031100">
    <property type="entry name" value="LOG_fam"/>
</dbReference>
<accession>A0A423PUI2</accession>
<evidence type="ECO:0000256" key="3">
    <source>
        <dbReference type="ARBA" id="ARBA00031983"/>
    </source>
</evidence>